<dbReference type="Proteomes" id="UP001344906">
    <property type="component" value="Unassembled WGS sequence"/>
</dbReference>
<evidence type="ECO:0000256" key="3">
    <source>
        <dbReference type="SAM" id="SignalP"/>
    </source>
</evidence>
<evidence type="ECO:0000313" key="5">
    <source>
        <dbReference type="Proteomes" id="UP001344906"/>
    </source>
</evidence>
<dbReference type="InterPro" id="IPR036423">
    <property type="entry name" value="SOD-like_Cu/Zn_dom_sf"/>
</dbReference>
<evidence type="ECO:0000256" key="2">
    <source>
        <dbReference type="SAM" id="MobiDB-lite"/>
    </source>
</evidence>
<evidence type="ECO:0000256" key="1">
    <source>
        <dbReference type="ARBA" id="ARBA00010457"/>
    </source>
</evidence>
<feature type="chain" id="PRO_5047401328" description="CHRD domain-containing protein" evidence="3">
    <location>
        <begin position="40"/>
        <end position="366"/>
    </location>
</feature>
<evidence type="ECO:0008006" key="6">
    <source>
        <dbReference type="Google" id="ProtNLM"/>
    </source>
</evidence>
<accession>A0ABQ6G0E8</accession>
<name>A0ABQ6G0E8_9CHLR</name>
<evidence type="ECO:0000313" key="4">
    <source>
        <dbReference type="EMBL" id="GLV59335.1"/>
    </source>
</evidence>
<sequence>MFKSSRKRSAVSRAIAISTTLCTLILMTVFIALSNNARAAVTQTEATPVATGTSSSTGAGTTGRAMMMHTPNGVIRMTYNASNKSLMLTPNIIGLTPNSSHPLQIEQGTCASAGAAAGSATSTATTPVATATKGTTTTPSAQASPTTAATATTGLYSTTLTADATGRVQNSATITNVSTPLTASNLRAQLYTGAGTQKTALSCGDIKPYNPSSATATGTAVATSTAVATGTATGAGGNTFAAQLGPVNNPNEKSAGIAQLSVNNGTLTVQLNVRGLAPNSSHSAHIHNGTCPTIGSVLYNLGTLTADAQGNATVTKTFPNVTSIPDNKWAAQVHYGTDLSNQSQYNPIMCGTVHTGTSQPSATATP</sequence>
<protein>
    <recommendedName>
        <fullName evidence="6">CHRD domain-containing protein</fullName>
    </recommendedName>
</protein>
<dbReference type="EMBL" id="BSRI01000002">
    <property type="protein sequence ID" value="GLV59335.1"/>
    <property type="molecule type" value="Genomic_DNA"/>
</dbReference>
<keyword evidence="5" id="KW-1185">Reference proteome</keyword>
<proteinExistence type="inferred from homology"/>
<comment type="similarity">
    <text evidence="1">Belongs to the Cu-Zn superoxide dismutase family.</text>
</comment>
<dbReference type="SUPFAM" id="SSF49329">
    <property type="entry name" value="Cu,Zn superoxide dismutase-like"/>
    <property type="match status" value="1"/>
</dbReference>
<organism evidence="4 5">
    <name type="scientific">Dictyobacter halimunensis</name>
    <dbReference type="NCBI Taxonomy" id="3026934"/>
    <lineage>
        <taxon>Bacteria</taxon>
        <taxon>Bacillati</taxon>
        <taxon>Chloroflexota</taxon>
        <taxon>Ktedonobacteria</taxon>
        <taxon>Ktedonobacterales</taxon>
        <taxon>Dictyobacteraceae</taxon>
        <taxon>Dictyobacter</taxon>
    </lineage>
</organism>
<gene>
    <name evidence="4" type="ORF">KDH_61620</name>
</gene>
<keyword evidence="3" id="KW-0732">Signal</keyword>
<feature type="region of interest" description="Disordered" evidence="2">
    <location>
        <begin position="121"/>
        <end position="147"/>
    </location>
</feature>
<reference evidence="4 5" key="1">
    <citation type="submission" date="2023-02" db="EMBL/GenBank/DDBJ databases">
        <title>Dictyobacter halimunensis sp. nov., a new member of the class Ktedonobacteria from forest soil in a geothermal area.</title>
        <authorList>
            <person name="Rachmania M.K."/>
            <person name="Ningsih F."/>
            <person name="Sakai Y."/>
            <person name="Yabe S."/>
            <person name="Yokota A."/>
            <person name="Sjamsuridzal W."/>
        </authorList>
    </citation>
    <scope>NUCLEOTIDE SEQUENCE [LARGE SCALE GENOMIC DNA]</scope>
    <source>
        <strain evidence="4 5">S3.2.2.5</strain>
    </source>
</reference>
<feature type="signal peptide" evidence="3">
    <location>
        <begin position="1"/>
        <end position="39"/>
    </location>
</feature>
<dbReference type="Gene3D" id="2.60.40.200">
    <property type="entry name" value="Superoxide dismutase, copper/zinc binding domain"/>
    <property type="match status" value="1"/>
</dbReference>
<comment type="caution">
    <text evidence="4">The sequence shown here is derived from an EMBL/GenBank/DDBJ whole genome shotgun (WGS) entry which is preliminary data.</text>
</comment>
<dbReference type="RefSeq" id="WP_338255930.1">
    <property type="nucleotide sequence ID" value="NZ_BSRI01000002.1"/>
</dbReference>